<evidence type="ECO:0000256" key="1">
    <source>
        <dbReference type="SAM" id="MobiDB-lite"/>
    </source>
</evidence>
<accession>A0AAW1SJF5</accession>
<sequence>MGCFSRSGSSSPDFSPTKHQPAPSIATARGGLKYPSLSCLGSSARQCCPSCVMACTCTLAGVRRYCAPPTH</sequence>
<feature type="region of interest" description="Disordered" evidence="1">
    <location>
        <begin position="1"/>
        <end position="30"/>
    </location>
</feature>
<protein>
    <submittedName>
        <fullName evidence="2">Uncharacterized protein</fullName>
    </submittedName>
</protein>
<proteinExistence type="predicted"/>
<reference evidence="2 3" key="1">
    <citation type="journal article" date="2024" name="Nat. Commun.">
        <title>Phylogenomics reveals the evolutionary origins of lichenization in chlorophyte algae.</title>
        <authorList>
            <person name="Puginier C."/>
            <person name="Libourel C."/>
            <person name="Otte J."/>
            <person name="Skaloud P."/>
            <person name="Haon M."/>
            <person name="Grisel S."/>
            <person name="Petersen M."/>
            <person name="Berrin J.G."/>
            <person name="Delaux P.M."/>
            <person name="Dal Grande F."/>
            <person name="Keller J."/>
        </authorList>
    </citation>
    <scope>NUCLEOTIDE SEQUENCE [LARGE SCALE GENOMIC DNA]</scope>
    <source>
        <strain evidence="2 3">SAG 245.80</strain>
    </source>
</reference>
<feature type="compositionally biased region" description="Low complexity" evidence="1">
    <location>
        <begin position="1"/>
        <end position="15"/>
    </location>
</feature>
<keyword evidence="3" id="KW-1185">Reference proteome</keyword>
<dbReference type="EMBL" id="JALJOU010000001">
    <property type="protein sequence ID" value="KAK9846548.1"/>
    <property type="molecule type" value="Genomic_DNA"/>
</dbReference>
<dbReference type="Proteomes" id="UP001445335">
    <property type="component" value="Unassembled WGS sequence"/>
</dbReference>
<evidence type="ECO:0000313" key="2">
    <source>
        <dbReference type="EMBL" id="KAK9846548.1"/>
    </source>
</evidence>
<dbReference type="AlphaFoldDB" id="A0AAW1SJF5"/>
<evidence type="ECO:0000313" key="3">
    <source>
        <dbReference type="Proteomes" id="UP001445335"/>
    </source>
</evidence>
<organism evidence="2 3">
    <name type="scientific">Elliptochloris bilobata</name>
    <dbReference type="NCBI Taxonomy" id="381761"/>
    <lineage>
        <taxon>Eukaryota</taxon>
        <taxon>Viridiplantae</taxon>
        <taxon>Chlorophyta</taxon>
        <taxon>core chlorophytes</taxon>
        <taxon>Trebouxiophyceae</taxon>
        <taxon>Trebouxiophyceae incertae sedis</taxon>
        <taxon>Elliptochloris clade</taxon>
        <taxon>Elliptochloris</taxon>
    </lineage>
</organism>
<name>A0AAW1SJF5_9CHLO</name>
<gene>
    <name evidence="2" type="ORF">WJX81_006371</name>
</gene>
<comment type="caution">
    <text evidence="2">The sequence shown here is derived from an EMBL/GenBank/DDBJ whole genome shotgun (WGS) entry which is preliminary data.</text>
</comment>